<dbReference type="InterPro" id="IPR002347">
    <property type="entry name" value="SDR_fam"/>
</dbReference>
<accession>K3YLK1</accession>
<evidence type="ECO:0000256" key="2">
    <source>
        <dbReference type="ARBA" id="ARBA00023002"/>
    </source>
</evidence>
<dbReference type="InterPro" id="IPR036291">
    <property type="entry name" value="NAD(P)-bd_dom_sf"/>
</dbReference>
<dbReference type="GO" id="GO:0016491">
    <property type="term" value="F:oxidoreductase activity"/>
    <property type="evidence" value="ECO:0007669"/>
    <property type="project" value="UniProtKB-KW"/>
</dbReference>
<dbReference type="Gene3D" id="3.40.50.720">
    <property type="entry name" value="NAD(P)-binding Rossmann-like Domain"/>
    <property type="match status" value="1"/>
</dbReference>
<dbReference type="AlphaFoldDB" id="K3YLK1"/>
<dbReference type="HOGENOM" id="CLU_1542725_0_0_1"/>
<dbReference type="Pfam" id="PF13561">
    <property type="entry name" value="adh_short_C2"/>
    <property type="match status" value="1"/>
</dbReference>
<dbReference type="PRINTS" id="PR00081">
    <property type="entry name" value="GDHRDH"/>
</dbReference>
<name>K3YLK1_SETIT</name>
<dbReference type="Proteomes" id="UP000004995">
    <property type="component" value="Unassembled WGS sequence"/>
</dbReference>
<reference evidence="4" key="1">
    <citation type="journal article" date="2012" name="Nat. Biotechnol.">
        <title>Reference genome sequence of the model plant Setaria.</title>
        <authorList>
            <person name="Bennetzen J.L."/>
            <person name="Schmutz J."/>
            <person name="Wang H."/>
            <person name="Percifield R."/>
            <person name="Hawkins J."/>
            <person name="Pontaroli A.C."/>
            <person name="Estep M."/>
            <person name="Feng L."/>
            <person name="Vaughn J.N."/>
            <person name="Grimwood J."/>
            <person name="Jenkins J."/>
            <person name="Barry K."/>
            <person name="Lindquist E."/>
            <person name="Hellsten U."/>
            <person name="Deshpande S."/>
            <person name="Wang X."/>
            <person name="Wu X."/>
            <person name="Mitros T."/>
            <person name="Triplett J."/>
            <person name="Yang X."/>
            <person name="Ye C.Y."/>
            <person name="Mauro-Herrera M."/>
            <person name="Wang L."/>
            <person name="Li P."/>
            <person name="Sharma M."/>
            <person name="Sharma R."/>
            <person name="Ronald P.C."/>
            <person name="Panaud O."/>
            <person name="Kellogg E.A."/>
            <person name="Brutnell T.P."/>
            <person name="Doust A.N."/>
            <person name="Tuskan G.A."/>
            <person name="Rokhsar D."/>
            <person name="Devos K.M."/>
        </authorList>
    </citation>
    <scope>NUCLEOTIDE SEQUENCE [LARGE SCALE GENOMIC DNA]</scope>
    <source>
        <strain evidence="4">cv. Yugu1</strain>
    </source>
</reference>
<protein>
    <submittedName>
        <fullName evidence="3">Uncharacterized protein</fullName>
    </submittedName>
</protein>
<organism evidence="3 4">
    <name type="scientific">Setaria italica</name>
    <name type="common">Foxtail millet</name>
    <name type="synonym">Panicum italicum</name>
    <dbReference type="NCBI Taxonomy" id="4555"/>
    <lineage>
        <taxon>Eukaryota</taxon>
        <taxon>Viridiplantae</taxon>
        <taxon>Streptophyta</taxon>
        <taxon>Embryophyta</taxon>
        <taxon>Tracheophyta</taxon>
        <taxon>Spermatophyta</taxon>
        <taxon>Magnoliopsida</taxon>
        <taxon>Liliopsida</taxon>
        <taxon>Poales</taxon>
        <taxon>Poaceae</taxon>
        <taxon>PACMAD clade</taxon>
        <taxon>Panicoideae</taxon>
        <taxon>Panicodae</taxon>
        <taxon>Paniceae</taxon>
        <taxon>Cenchrinae</taxon>
        <taxon>Setaria</taxon>
    </lineage>
</organism>
<dbReference type="Gramene" id="KQL01700">
    <property type="protein sequence ID" value="KQL01700"/>
    <property type="gene ID" value="SETIT_015125mg"/>
</dbReference>
<dbReference type="PANTHER" id="PTHR43180">
    <property type="entry name" value="3-OXOACYL-(ACYL-CARRIER-PROTEIN) REDUCTASE (AFU_ORTHOLOGUE AFUA_6G11210)"/>
    <property type="match status" value="1"/>
</dbReference>
<keyword evidence="4" id="KW-1185">Reference proteome</keyword>
<evidence type="ECO:0000313" key="3">
    <source>
        <dbReference type="EnsemblPlants" id="KQL01700"/>
    </source>
</evidence>
<proteinExistence type="inferred from homology"/>
<comment type="similarity">
    <text evidence="1">Belongs to the short-chain dehydrogenases/reductases (SDR) family.</text>
</comment>
<keyword evidence="2" id="KW-0560">Oxidoreductase</keyword>
<sequence>MDSPRPGLPTDCQSWLGKVAMITGGASGIVKATAFELVCQERCQGHHHRRAGCRAVAAELGAGNACYACCDVAAAIERHGGLDASSVDQGPFDRVVAVDARGVLAGAKHATRAMVQCSIVCTASTAGAAVVGLARASAPELARYGMRVNDISPHAIPPPLAMATMAQCQAVRQS</sequence>
<dbReference type="PANTHER" id="PTHR43180:SF96">
    <property type="entry name" value="SEX DETERMINATION PROTEIN TASSELSEED 2"/>
    <property type="match status" value="1"/>
</dbReference>
<dbReference type="OMA" id="MATMAQC"/>
<reference evidence="3" key="2">
    <citation type="submission" date="2018-08" db="UniProtKB">
        <authorList>
            <consortium name="EnsemblPlants"/>
        </authorList>
    </citation>
    <scope>IDENTIFICATION</scope>
    <source>
        <strain evidence="3">Yugu1</strain>
    </source>
</reference>
<dbReference type="STRING" id="4555.K3YLK1"/>
<dbReference type="SUPFAM" id="SSF51735">
    <property type="entry name" value="NAD(P)-binding Rossmann-fold domains"/>
    <property type="match status" value="1"/>
</dbReference>
<dbReference type="EMBL" id="AGNK02003816">
    <property type="status" value="NOT_ANNOTATED_CDS"/>
    <property type="molecule type" value="Genomic_DNA"/>
</dbReference>
<evidence type="ECO:0000313" key="4">
    <source>
        <dbReference type="Proteomes" id="UP000004995"/>
    </source>
</evidence>
<dbReference type="eggNOG" id="KOG0725">
    <property type="taxonomic scope" value="Eukaryota"/>
</dbReference>
<dbReference type="InParanoid" id="K3YLK1"/>
<evidence type="ECO:0000256" key="1">
    <source>
        <dbReference type="ARBA" id="ARBA00006484"/>
    </source>
</evidence>
<dbReference type="EnsemblPlants" id="KQL01700">
    <property type="protein sequence ID" value="KQL01700"/>
    <property type="gene ID" value="SETIT_015125mg"/>
</dbReference>